<dbReference type="Gene3D" id="3.40.50.150">
    <property type="entry name" value="Vaccinia Virus protein VP39"/>
    <property type="match status" value="1"/>
</dbReference>
<sequence>MNTDYSHVNSDNFDVFLSPHVGRLTEIFNKYLDGLDFKTKVNLADFGANDGKNIFPFLKIMIELIRRRSASCEIYVTLNDQPTNDFTALVKNVEDKT</sequence>
<name>A0A8W8NYW9_MAGGI</name>
<dbReference type="AlphaFoldDB" id="A0A8W8NYW9"/>
<protein>
    <submittedName>
        <fullName evidence="1">Uncharacterized protein</fullName>
    </submittedName>
</protein>
<dbReference type="InterPro" id="IPR029063">
    <property type="entry name" value="SAM-dependent_MTases_sf"/>
</dbReference>
<organism evidence="1 2">
    <name type="scientific">Magallana gigas</name>
    <name type="common">Pacific oyster</name>
    <name type="synonym">Crassostrea gigas</name>
    <dbReference type="NCBI Taxonomy" id="29159"/>
    <lineage>
        <taxon>Eukaryota</taxon>
        <taxon>Metazoa</taxon>
        <taxon>Spiralia</taxon>
        <taxon>Lophotrochozoa</taxon>
        <taxon>Mollusca</taxon>
        <taxon>Bivalvia</taxon>
        <taxon>Autobranchia</taxon>
        <taxon>Pteriomorphia</taxon>
        <taxon>Ostreida</taxon>
        <taxon>Ostreoidea</taxon>
        <taxon>Ostreidae</taxon>
        <taxon>Magallana</taxon>
    </lineage>
</organism>
<dbReference type="EnsemblMetazoa" id="G9349.7">
    <property type="protein sequence ID" value="G9349.7:cds"/>
    <property type="gene ID" value="G9349"/>
</dbReference>
<evidence type="ECO:0000313" key="1">
    <source>
        <dbReference type="EnsemblMetazoa" id="G9349.7:cds"/>
    </source>
</evidence>
<dbReference type="SUPFAM" id="SSF53335">
    <property type="entry name" value="S-adenosyl-L-methionine-dependent methyltransferases"/>
    <property type="match status" value="1"/>
</dbReference>
<dbReference type="Proteomes" id="UP000005408">
    <property type="component" value="Unassembled WGS sequence"/>
</dbReference>
<reference evidence="1" key="1">
    <citation type="submission" date="2022-08" db="UniProtKB">
        <authorList>
            <consortium name="EnsemblMetazoa"/>
        </authorList>
    </citation>
    <scope>IDENTIFICATION</scope>
    <source>
        <strain evidence="1">05x7-T-G4-1.051#20</strain>
    </source>
</reference>
<dbReference type="GO" id="GO:0008168">
    <property type="term" value="F:methyltransferase activity"/>
    <property type="evidence" value="ECO:0007669"/>
    <property type="project" value="InterPro"/>
</dbReference>
<accession>A0A8W8NYW9</accession>
<dbReference type="Pfam" id="PF03492">
    <property type="entry name" value="Methyltransf_7"/>
    <property type="match status" value="1"/>
</dbReference>
<dbReference type="InterPro" id="IPR005299">
    <property type="entry name" value="MeTrfase_7"/>
</dbReference>
<proteinExistence type="predicted"/>
<keyword evidence="2" id="KW-1185">Reference proteome</keyword>
<evidence type="ECO:0000313" key="2">
    <source>
        <dbReference type="Proteomes" id="UP000005408"/>
    </source>
</evidence>